<evidence type="ECO:0000313" key="3">
    <source>
        <dbReference type="EMBL" id="CAG5058407.1"/>
    </source>
</evidence>
<evidence type="ECO:0000256" key="1">
    <source>
        <dbReference type="SAM" id="Coils"/>
    </source>
</evidence>
<evidence type="ECO:0000256" key="2">
    <source>
        <dbReference type="SAM" id="MobiDB-lite"/>
    </source>
</evidence>
<feature type="coiled-coil region" evidence="1">
    <location>
        <begin position="128"/>
        <end position="162"/>
    </location>
</feature>
<organism evidence="3 4">
    <name type="scientific">Parnassius apollo</name>
    <name type="common">Apollo butterfly</name>
    <name type="synonym">Papilio apollo</name>
    <dbReference type="NCBI Taxonomy" id="110799"/>
    <lineage>
        <taxon>Eukaryota</taxon>
        <taxon>Metazoa</taxon>
        <taxon>Ecdysozoa</taxon>
        <taxon>Arthropoda</taxon>
        <taxon>Hexapoda</taxon>
        <taxon>Insecta</taxon>
        <taxon>Pterygota</taxon>
        <taxon>Neoptera</taxon>
        <taxon>Endopterygota</taxon>
        <taxon>Lepidoptera</taxon>
        <taxon>Glossata</taxon>
        <taxon>Ditrysia</taxon>
        <taxon>Papilionoidea</taxon>
        <taxon>Papilionidae</taxon>
        <taxon>Parnassiinae</taxon>
        <taxon>Parnassini</taxon>
        <taxon>Parnassius</taxon>
        <taxon>Parnassius</taxon>
    </lineage>
</organism>
<accession>A0A8S3YAN8</accession>
<keyword evidence="1" id="KW-0175">Coiled coil</keyword>
<protein>
    <submittedName>
        <fullName evidence="3">(apollo) hypothetical protein</fullName>
    </submittedName>
</protein>
<name>A0A8S3YAN8_PARAO</name>
<dbReference type="AlphaFoldDB" id="A0A8S3YAN8"/>
<dbReference type="OrthoDB" id="7482751at2759"/>
<dbReference type="Proteomes" id="UP000691718">
    <property type="component" value="Unassembled WGS sequence"/>
</dbReference>
<feature type="region of interest" description="Disordered" evidence="2">
    <location>
        <begin position="64"/>
        <end position="91"/>
    </location>
</feature>
<evidence type="ECO:0000313" key="4">
    <source>
        <dbReference type="Proteomes" id="UP000691718"/>
    </source>
</evidence>
<comment type="caution">
    <text evidence="3">The sequence shown here is derived from an EMBL/GenBank/DDBJ whole genome shotgun (WGS) entry which is preliminary data.</text>
</comment>
<keyword evidence="4" id="KW-1185">Reference proteome</keyword>
<reference evidence="3" key="1">
    <citation type="submission" date="2021-04" db="EMBL/GenBank/DDBJ databases">
        <authorList>
            <person name="Tunstrom K."/>
        </authorList>
    </citation>
    <scope>NUCLEOTIDE SEQUENCE</scope>
</reference>
<proteinExistence type="predicted"/>
<dbReference type="EMBL" id="CAJQZP010001668">
    <property type="protein sequence ID" value="CAG5058407.1"/>
    <property type="molecule type" value="Genomic_DNA"/>
</dbReference>
<gene>
    <name evidence="3" type="ORF">PAPOLLO_LOCUS27574</name>
</gene>
<sequence>MQCVSCLKPVTQNELLTCTACKLHLHYRCANYTSADFREHKDSLKKSFMCGSCTQITRRYRNDNTPISKAQPSKMLKSPGPQLDIEKSPNHTPKQLTYEEVSNLLDTKLKDEIPKILTSLITSQKKELEDIKVNFKEIQQSNSNIENNIALLTTQNEELRRKL</sequence>